<dbReference type="GO" id="GO:0000287">
    <property type="term" value="F:magnesium ion binding"/>
    <property type="evidence" value="ECO:0007669"/>
    <property type="project" value="UniProtKB-UniRule"/>
</dbReference>
<gene>
    <name evidence="7 13" type="primary">purF</name>
    <name evidence="13" type="ORF">RDn1_165</name>
</gene>
<comment type="pathway">
    <text evidence="1 7 8">Purine metabolism; IMP biosynthesis via de novo pathway; N(1)-(5-phospho-D-ribosyl)glycinamide from 5-phospho-alpha-D-ribose 1-diphosphate: step 1/2.</text>
</comment>
<dbReference type="Pfam" id="PF13522">
    <property type="entry name" value="GATase_6"/>
    <property type="match status" value="1"/>
</dbReference>
<dbReference type="GO" id="GO:0006189">
    <property type="term" value="P:'de novo' IMP biosynthetic process"/>
    <property type="evidence" value="ECO:0007669"/>
    <property type="project" value="UniProtKB-UniRule"/>
</dbReference>
<comment type="catalytic activity">
    <reaction evidence="7 8">
        <text>5-phospho-beta-D-ribosylamine + L-glutamate + diphosphate = 5-phospho-alpha-D-ribose 1-diphosphate + L-glutamine + H2O</text>
        <dbReference type="Rhea" id="RHEA:14905"/>
        <dbReference type="ChEBI" id="CHEBI:15377"/>
        <dbReference type="ChEBI" id="CHEBI:29985"/>
        <dbReference type="ChEBI" id="CHEBI:33019"/>
        <dbReference type="ChEBI" id="CHEBI:58017"/>
        <dbReference type="ChEBI" id="CHEBI:58359"/>
        <dbReference type="ChEBI" id="CHEBI:58681"/>
        <dbReference type="EC" id="2.4.2.14"/>
    </reaction>
</comment>
<keyword evidence="7 10" id="KW-0460">Magnesium</keyword>
<evidence type="ECO:0000256" key="4">
    <source>
        <dbReference type="ARBA" id="ARBA00022679"/>
    </source>
</evidence>
<dbReference type="Proteomes" id="UP000282196">
    <property type="component" value="Unassembled WGS sequence"/>
</dbReference>
<evidence type="ECO:0000256" key="6">
    <source>
        <dbReference type="ARBA" id="ARBA00022962"/>
    </source>
</evidence>
<keyword evidence="7" id="KW-0004">4Fe-4S</keyword>
<dbReference type="NCBIfam" id="TIGR01134">
    <property type="entry name" value="purF"/>
    <property type="match status" value="1"/>
</dbReference>
<feature type="binding site" evidence="7 10">
    <location>
        <position position="351"/>
    </location>
    <ligand>
        <name>Mg(2+)</name>
        <dbReference type="ChEBI" id="CHEBI:18420"/>
    </ligand>
</feature>
<dbReference type="GO" id="GO:0004044">
    <property type="term" value="F:amidophosphoribosyltransferase activity"/>
    <property type="evidence" value="ECO:0007669"/>
    <property type="project" value="UniProtKB-UniRule"/>
</dbReference>
<evidence type="ECO:0000256" key="5">
    <source>
        <dbReference type="ARBA" id="ARBA00022755"/>
    </source>
</evidence>
<comment type="caution">
    <text evidence="13">The sequence shown here is derived from an EMBL/GenBank/DDBJ whole genome shotgun (WGS) entry which is preliminary data.</text>
</comment>
<dbReference type="EC" id="2.4.2.14" evidence="7"/>
<evidence type="ECO:0000256" key="2">
    <source>
        <dbReference type="ARBA" id="ARBA00010138"/>
    </source>
</evidence>
<dbReference type="PIRSF" id="PIRSF000485">
    <property type="entry name" value="Amd_phspho_trans"/>
    <property type="match status" value="1"/>
</dbReference>
<dbReference type="InterPro" id="IPR017932">
    <property type="entry name" value="GATase_2_dom"/>
</dbReference>
<feature type="binding site" evidence="7 11">
    <location>
        <position position="440"/>
    </location>
    <ligand>
        <name>[4Fe-4S] cluster</name>
        <dbReference type="ChEBI" id="CHEBI:49883"/>
    </ligand>
</feature>
<comment type="cofactor">
    <cofactor evidence="7 11">
        <name>[4Fe-4S] cluster</name>
        <dbReference type="ChEBI" id="CHEBI:49883"/>
    </cofactor>
    <text evidence="7 11">Binds 1 [4Fe-4S] cluster per subunit.</text>
</comment>
<dbReference type="EMBL" id="BGZP01000003">
    <property type="protein sequence ID" value="GBR77506.1"/>
    <property type="molecule type" value="Genomic_DNA"/>
</dbReference>
<dbReference type="Pfam" id="PF00156">
    <property type="entry name" value="Pribosyltran"/>
    <property type="match status" value="1"/>
</dbReference>
<dbReference type="HAMAP" id="MF_01931">
    <property type="entry name" value="PurF"/>
    <property type="match status" value="1"/>
</dbReference>
<feature type="domain" description="Glutamine amidotransferase type-2" evidence="12">
    <location>
        <begin position="2"/>
        <end position="225"/>
    </location>
</feature>
<reference evidence="13 14" key="1">
    <citation type="journal article" date="2019" name="ISME J.">
        <title>Genome analyses of uncultured TG2/ZB3 bacteria in 'Margulisbacteria' specifically attached to ectosymbiotic spirochetes of protists in the termite gut.</title>
        <authorList>
            <person name="Utami Y.D."/>
            <person name="Kuwahara H."/>
            <person name="Igai K."/>
            <person name="Murakami T."/>
            <person name="Sugaya K."/>
            <person name="Morikawa T."/>
            <person name="Nagura Y."/>
            <person name="Yuki M."/>
            <person name="Deevong P."/>
            <person name="Inoue T."/>
            <person name="Kihara K."/>
            <person name="Lo N."/>
            <person name="Yamada A."/>
            <person name="Ohkuma M."/>
            <person name="Hongoh Y."/>
        </authorList>
    </citation>
    <scope>NUCLEOTIDE SEQUENCE [LARGE SCALE GENOMIC DNA]</scope>
    <source>
        <strain evidence="13">RsDinE6-01</strain>
    </source>
</reference>
<feature type="binding site" evidence="7 11">
    <location>
        <position position="387"/>
    </location>
    <ligand>
        <name>[4Fe-4S] cluster</name>
        <dbReference type="ChEBI" id="CHEBI:49883"/>
    </ligand>
</feature>
<dbReference type="InterPro" id="IPR005854">
    <property type="entry name" value="PurF"/>
</dbReference>
<evidence type="ECO:0000313" key="14">
    <source>
        <dbReference type="Proteomes" id="UP000282196"/>
    </source>
</evidence>
<dbReference type="GO" id="GO:0009113">
    <property type="term" value="P:purine nucleobase biosynthetic process"/>
    <property type="evidence" value="ECO:0007669"/>
    <property type="project" value="UniProtKB-UniRule"/>
</dbReference>
<dbReference type="CDD" id="cd06223">
    <property type="entry name" value="PRTases_typeI"/>
    <property type="match status" value="1"/>
</dbReference>
<keyword evidence="5 7" id="KW-0658">Purine biosynthesis</keyword>
<feature type="binding site" evidence="7 11">
    <location>
        <position position="241"/>
    </location>
    <ligand>
        <name>[4Fe-4S] cluster</name>
        <dbReference type="ChEBI" id="CHEBI:49883"/>
    </ligand>
</feature>
<dbReference type="InterPro" id="IPR029055">
    <property type="entry name" value="Ntn_hydrolases_N"/>
</dbReference>
<evidence type="ECO:0000256" key="1">
    <source>
        <dbReference type="ARBA" id="ARBA00005209"/>
    </source>
</evidence>
<dbReference type="PANTHER" id="PTHR11907">
    <property type="entry name" value="AMIDOPHOSPHORIBOSYLTRANSFERASE"/>
    <property type="match status" value="1"/>
</dbReference>
<name>A0A388TKD0_9BACT</name>
<keyword evidence="6 7" id="KW-0315">Glutamine amidotransferase</keyword>
<dbReference type="CDD" id="cd00715">
    <property type="entry name" value="GPATase_N"/>
    <property type="match status" value="1"/>
</dbReference>
<evidence type="ECO:0000256" key="3">
    <source>
        <dbReference type="ARBA" id="ARBA00022676"/>
    </source>
</evidence>
<feature type="binding site" evidence="7 10">
    <location>
        <position position="288"/>
    </location>
    <ligand>
        <name>Mg(2+)</name>
        <dbReference type="ChEBI" id="CHEBI:18420"/>
    </ligand>
</feature>
<keyword evidence="3 7" id="KW-0328">Glycosyltransferase</keyword>
<evidence type="ECO:0000256" key="11">
    <source>
        <dbReference type="PIRSR" id="PIRSR000485-3"/>
    </source>
</evidence>
<proteinExistence type="inferred from homology"/>
<evidence type="ECO:0000259" key="12">
    <source>
        <dbReference type="PROSITE" id="PS51278"/>
    </source>
</evidence>
<organism evidence="13 14">
    <name type="scientific">Candidatus Termititenax dinenymphae</name>
    <dbReference type="NCBI Taxonomy" id="2218523"/>
    <lineage>
        <taxon>Bacteria</taxon>
        <taxon>Bacillati</taxon>
        <taxon>Candidatus Margulisiibacteriota</taxon>
        <taxon>Candidatus Termititenacia</taxon>
        <taxon>Candidatus Termititenacales</taxon>
        <taxon>Candidatus Termititenacaceae</taxon>
        <taxon>Candidatus Termititenax</taxon>
    </lineage>
</organism>
<comment type="function">
    <text evidence="7">Catalyzes the formation of phosphoribosylamine from phosphoribosylpyrophosphate (PRPP) and glutamine.</text>
</comment>
<evidence type="ECO:0000256" key="10">
    <source>
        <dbReference type="PIRSR" id="PIRSR000485-2"/>
    </source>
</evidence>
<evidence type="ECO:0000313" key="13">
    <source>
        <dbReference type="EMBL" id="GBR77506.1"/>
    </source>
</evidence>
<keyword evidence="7 11" id="KW-0411">Iron-sulfur</keyword>
<accession>A0A388TKD0</accession>
<dbReference type="SUPFAM" id="SSF56235">
    <property type="entry name" value="N-terminal nucleophile aminohydrolases (Ntn hydrolases)"/>
    <property type="match status" value="1"/>
</dbReference>
<dbReference type="Gene3D" id="3.40.50.2020">
    <property type="match status" value="1"/>
</dbReference>
<dbReference type="InterPro" id="IPR035584">
    <property type="entry name" value="PurF_N"/>
</dbReference>
<protein>
    <recommendedName>
        <fullName evidence="7">Amidophosphoribosyltransferase</fullName>
        <shortName evidence="7">ATase</shortName>
        <ecNumber evidence="7">2.4.2.14</ecNumber>
    </recommendedName>
    <alternativeName>
        <fullName evidence="7">Glutamine phosphoribosylpyrophosphate amidotransferase</fullName>
        <shortName evidence="7">GPATase</shortName>
    </alternativeName>
</protein>
<keyword evidence="7 11" id="KW-0408">Iron</keyword>
<keyword evidence="14" id="KW-1185">Reference proteome</keyword>
<dbReference type="UniPathway" id="UPA00074">
    <property type="reaction ID" value="UER00124"/>
</dbReference>
<dbReference type="SUPFAM" id="SSF53271">
    <property type="entry name" value="PRTase-like"/>
    <property type="match status" value="1"/>
</dbReference>
<comment type="similarity">
    <text evidence="2 7 8">In the C-terminal section; belongs to the purine/pyrimidine phosphoribosyltransferase family.</text>
</comment>
<keyword evidence="4 7" id="KW-0808">Transferase</keyword>
<dbReference type="AlphaFoldDB" id="A0A388TKD0"/>
<feature type="binding site" evidence="7 10">
    <location>
        <position position="350"/>
    </location>
    <ligand>
        <name>Mg(2+)</name>
        <dbReference type="ChEBI" id="CHEBI:18420"/>
    </ligand>
</feature>
<comment type="cofactor">
    <cofactor evidence="7 10">
        <name>Mg(2+)</name>
        <dbReference type="ChEBI" id="CHEBI:18420"/>
    </cofactor>
    <text evidence="7 10">Binds 1 Mg(2+) ion per subunit.</text>
</comment>
<dbReference type="GO" id="GO:0051539">
    <property type="term" value="F:4 iron, 4 sulfur cluster binding"/>
    <property type="evidence" value="ECO:0007669"/>
    <property type="project" value="UniProtKB-KW"/>
</dbReference>
<evidence type="ECO:0000256" key="9">
    <source>
        <dbReference type="PIRSR" id="PIRSR000485-1"/>
    </source>
</evidence>
<evidence type="ECO:0000256" key="7">
    <source>
        <dbReference type="HAMAP-Rule" id="MF_01931"/>
    </source>
</evidence>
<keyword evidence="7 10" id="KW-0479">Metal-binding</keyword>
<feature type="active site" description="Nucleophile" evidence="7 9">
    <location>
        <position position="2"/>
    </location>
</feature>
<dbReference type="InterPro" id="IPR000836">
    <property type="entry name" value="PRTase_dom"/>
</dbReference>
<dbReference type="PROSITE" id="PS51278">
    <property type="entry name" value="GATASE_TYPE_2"/>
    <property type="match status" value="1"/>
</dbReference>
<dbReference type="Gene3D" id="3.60.20.10">
    <property type="entry name" value="Glutamine Phosphoribosylpyrophosphate, subunit 1, domain 1"/>
    <property type="match status" value="1"/>
</dbReference>
<feature type="binding site" evidence="7 11">
    <location>
        <position position="437"/>
    </location>
    <ligand>
        <name>[4Fe-4S] cluster</name>
        <dbReference type="ChEBI" id="CHEBI:49883"/>
    </ligand>
</feature>
<dbReference type="InterPro" id="IPR029057">
    <property type="entry name" value="PRTase-like"/>
</dbReference>
<evidence type="ECO:0000256" key="8">
    <source>
        <dbReference type="PIRNR" id="PIRNR000485"/>
    </source>
</evidence>
<sequence length="461" mass="50335">MCGVFGIIGKDCEAGKLTYFGLYALQHRGQESAGIAVLDEKGIIHYHKGMGLVPQVFTENILQGLPGNTAIGHVRYSTTGASQIKNAQPINVRLPDDSTAMLAHNGNLVNTAELRAELEENGVSLQMSSDSEIIAALLTKHYNGDLVRTLTEIAPKLKGAFSLVLLTKNKIIGMRDPHGIRPLCFGRLANNNGYVIASESCALDITGATLEREVHKGEIVTLEIDEVKSFIYDGMKTDALCIFEFVYFARPDSIINGRNVYKVREKFGELLFREHPVDADVVIPVPDSGMPAAIGFAKSSGIPYEAGLIKNRYVGRTFINPSQIMREIGVRLKLNPLPEVLAGRKVVLIDDSIVRGTTSAKLVKLLRDNGAKEIHFRVSCPPSVSPCYYGIDTATKSQLIAANYSVEEIRRKLDADSLGYLSQDAMLEATKLPPKFCLGCFNGCYPADVPQGDELGLIYKD</sequence>